<evidence type="ECO:0000259" key="6">
    <source>
        <dbReference type="PROSITE" id="PS50089"/>
    </source>
</evidence>
<gene>
    <name evidence="7" type="ORF">EVJ58_g4472</name>
</gene>
<dbReference type="EMBL" id="SEKV01000205">
    <property type="protein sequence ID" value="TFY61498.1"/>
    <property type="molecule type" value="Genomic_DNA"/>
</dbReference>
<dbReference type="GO" id="GO:0008270">
    <property type="term" value="F:zinc ion binding"/>
    <property type="evidence" value="ECO:0007669"/>
    <property type="project" value="UniProtKB-KW"/>
</dbReference>
<accession>A0A4Y9YI28</accession>
<evidence type="ECO:0000256" key="4">
    <source>
        <dbReference type="PROSITE-ProRule" id="PRU00175"/>
    </source>
</evidence>
<dbReference type="Gene3D" id="3.30.40.10">
    <property type="entry name" value="Zinc/RING finger domain, C3HC4 (zinc finger)"/>
    <property type="match status" value="1"/>
</dbReference>
<organism evidence="7 8">
    <name type="scientific">Rhodofomes roseus</name>
    <dbReference type="NCBI Taxonomy" id="34475"/>
    <lineage>
        <taxon>Eukaryota</taxon>
        <taxon>Fungi</taxon>
        <taxon>Dikarya</taxon>
        <taxon>Basidiomycota</taxon>
        <taxon>Agaricomycotina</taxon>
        <taxon>Agaricomycetes</taxon>
        <taxon>Polyporales</taxon>
        <taxon>Rhodofomes</taxon>
    </lineage>
</organism>
<dbReference type="SUPFAM" id="SSF57850">
    <property type="entry name" value="RING/U-box"/>
    <property type="match status" value="1"/>
</dbReference>
<feature type="compositionally biased region" description="Basic and acidic residues" evidence="5">
    <location>
        <begin position="151"/>
        <end position="164"/>
    </location>
</feature>
<feature type="compositionally biased region" description="Basic and acidic residues" evidence="5">
    <location>
        <begin position="195"/>
        <end position="206"/>
    </location>
</feature>
<evidence type="ECO:0000256" key="1">
    <source>
        <dbReference type="ARBA" id="ARBA00022723"/>
    </source>
</evidence>
<name>A0A4Y9YI28_9APHY</name>
<feature type="compositionally biased region" description="Low complexity" evidence="5">
    <location>
        <begin position="265"/>
        <end position="275"/>
    </location>
</feature>
<dbReference type="InterPro" id="IPR001841">
    <property type="entry name" value="Znf_RING"/>
</dbReference>
<dbReference type="Proteomes" id="UP000298390">
    <property type="component" value="Unassembled WGS sequence"/>
</dbReference>
<dbReference type="PROSITE" id="PS50089">
    <property type="entry name" value="ZF_RING_2"/>
    <property type="match status" value="1"/>
</dbReference>
<comment type="caution">
    <text evidence="7">The sequence shown here is derived from an EMBL/GenBank/DDBJ whole genome shotgun (WGS) entry which is preliminary data.</text>
</comment>
<keyword evidence="1" id="KW-0479">Metal-binding</keyword>
<dbReference type="InterPro" id="IPR018957">
    <property type="entry name" value="Znf_C3HC4_RING-type"/>
</dbReference>
<reference evidence="7 8" key="1">
    <citation type="submission" date="2019-01" db="EMBL/GenBank/DDBJ databases">
        <title>Genome sequencing of the rare red list fungi Fomitopsis rosea.</title>
        <authorList>
            <person name="Buettner E."/>
            <person name="Kellner H."/>
        </authorList>
    </citation>
    <scope>NUCLEOTIDE SEQUENCE [LARGE SCALE GENOMIC DNA]</scope>
    <source>
        <strain evidence="7 8">DSM 105464</strain>
    </source>
</reference>
<dbReference type="AlphaFoldDB" id="A0A4Y9YI28"/>
<evidence type="ECO:0000256" key="3">
    <source>
        <dbReference type="ARBA" id="ARBA00022833"/>
    </source>
</evidence>
<evidence type="ECO:0000256" key="2">
    <source>
        <dbReference type="ARBA" id="ARBA00022771"/>
    </source>
</evidence>
<dbReference type="Pfam" id="PF00097">
    <property type="entry name" value="zf-C3HC4"/>
    <property type="match status" value="1"/>
</dbReference>
<keyword evidence="2 4" id="KW-0863">Zinc-finger</keyword>
<keyword evidence="3" id="KW-0862">Zinc</keyword>
<evidence type="ECO:0000313" key="7">
    <source>
        <dbReference type="EMBL" id="TFY61498.1"/>
    </source>
</evidence>
<sequence length="325" mass="35696">MAEGSCGICLDDLKNPVSTPCGHLHCEKCLISHVEANSDAITASCPSCRTAFPIATPDLRFVPAKYHRFIIPSVRRVFVDPPAETTKLLKANVARLEERVRCLEQDKSLLMERCEASMAASSKHAEGERDARIESERLRKEMQELRKKYEEVKRRYKSQKESRDSGTLQLATKRKSNQASLDASSSSSSSQLFRFGEHDDPADRPLSRIIKRPRLLASPFNPDKMASVAPLARPVLFKKGRTSVLLSLEHAGPRRILGTPEERSTSSALISSVGSSGPGSAGPQRSGLPTGDLFSPESNRTLTGSSSVDFSLRSSDDILVEDEDD</sequence>
<feature type="domain" description="RING-type" evidence="6">
    <location>
        <begin position="6"/>
        <end position="49"/>
    </location>
</feature>
<dbReference type="SMART" id="SM00184">
    <property type="entry name" value="RING"/>
    <property type="match status" value="1"/>
</dbReference>
<feature type="region of interest" description="Disordered" evidence="5">
    <location>
        <begin position="151"/>
        <end position="207"/>
    </location>
</feature>
<dbReference type="STRING" id="34475.A0A4Y9YI28"/>
<protein>
    <recommendedName>
        <fullName evidence="6">RING-type domain-containing protein</fullName>
    </recommendedName>
</protein>
<dbReference type="InterPro" id="IPR013083">
    <property type="entry name" value="Znf_RING/FYVE/PHD"/>
</dbReference>
<evidence type="ECO:0000313" key="8">
    <source>
        <dbReference type="Proteomes" id="UP000298390"/>
    </source>
</evidence>
<evidence type="ECO:0000256" key="5">
    <source>
        <dbReference type="SAM" id="MobiDB-lite"/>
    </source>
</evidence>
<feature type="region of interest" description="Disordered" evidence="5">
    <location>
        <begin position="256"/>
        <end position="325"/>
    </location>
</feature>
<proteinExistence type="predicted"/>